<dbReference type="RefSeq" id="WP_135987288.1">
    <property type="nucleotide sequence ID" value="NZ_JAASQM010000001.1"/>
</dbReference>
<comment type="similarity">
    <text evidence="2 9">Belongs to the CN hydrolase family. Apolipoprotein N-acyltransferase subfamily.</text>
</comment>
<dbReference type="GO" id="GO:0016410">
    <property type="term" value="F:N-acyltransferase activity"/>
    <property type="evidence" value="ECO:0007669"/>
    <property type="project" value="UniProtKB-UniRule"/>
</dbReference>
<dbReference type="EC" id="2.3.1.269" evidence="9"/>
<keyword evidence="8 9" id="KW-0012">Acyltransferase</keyword>
<feature type="transmembrane region" description="Helical" evidence="9">
    <location>
        <begin position="81"/>
        <end position="104"/>
    </location>
</feature>
<dbReference type="OrthoDB" id="9804277at2"/>
<evidence type="ECO:0000313" key="11">
    <source>
        <dbReference type="EMBL" id="TGX37949.1"/>
    </source>
</evidence>
<dbReference type="PANTHER" id="PTHR38686">
    <property type="entry name" value="APOLIPOPROTEIN N-ACYLTRANSFERASE"/>
    <property type="match status" value="1"/>
</dbReference>
<feature type="domain" description="CN hydrolase" evidence="10">
    <location>
        <begin position="229"/>
        <end position="485"/>
    </location>
</feature>
<protein>
    <recommendedName>
        <fullName evidence="9">Apolipoprotein N-acyltransferase</fullName>
        <shortName evidence="9">ALP N-acyltransferase</shortName>
        <ecNumber evidence="9">2.3.1.269</ecNumber>
    </recommendedName>
</protein>
<dbReference type="Proteomes" id="UP000309848">
    <property type="component" value="Unassembled WGS sequence"/>
</dbReference>
<keyword evidence="11" id="KW-0449">Lipoprotein</keyword>
<dbReference type="InterPro" id="IPR045378">
    <property type="entry name" value="LNT_N"/>
</dbReference>
<feature type="transmembrane region" description="Helical" evidence="9">
    <location>
        <begin position="164"/>
        <end position="188"/>
    </location>
</feature>
<reference evidence="11 12" key="1">
    <citation type="submission" date="2019-04" db="EMBL/GenBank/DDBJ databases">
        <title>Sphingomonas psychrotolerans sp. nov., isolated from soil in the Tianshan Mountains, Xinjiang, China.</title>
        <authorList>
            <person name="Luo Y."/>
            <person name="Sheng H."/>
        </authorList>
    </citation>
    <scope>NUCLEOTIDE SEQUENCE [LARGE SCALE GENOMIC DNA]</scope>
    <source>
        <strain evidence="11 12">KIS18-15</strain>
    </source>
</reference>
<comment type="function">
    <text evidence="9">Catalyzes the phospholipid dependent N-acylation of the N-terminal cysteine of apolipoprotein, the last step in lipoprotein maturation.</text>
</comment>
<organism evidence="11 12">
    <name type="scientific">Sphingomonas naasensis</name>
    <dbReference type="NCBI Taxonomy" id="1344951"/>
    <lineage>
        <taxon>Bacteria</taxon>
        <taxon>Pseudomonadati</taxon>
        <taxon>Pseudomonadota</taxon>
        <taxon>Alphaproteobacteria</taxon>
        <taxon>Sphingomonadales</taxon>
        <taxon>Sphingomonadaceae</taxon>
        <taxon>Sphingomonas</taxon>
    </lineage>
</organism>
<dbReference type="NCBIfam" id="TIGR00546">
    <property type="entry name" value="lnt"/>
    <property type="match status" value="1"/>
</dbReference>
<dbReference type="EMBL" id="SRXU01000011">
    <property type="protein sequence ID" value="TGX37949.1"/>
    <property type="molecule type" value="Genomic_DNA"/>
</dbReference>
<sequence>MLSRPLLTALIAGLISATGFAPLNLWPIALLAFAVLLWLSWSAPTLKSVLLRGWVFGVGHFTVGNNWIQHAFDYQDKMPPALGYFAVVLLALYLAVYPAVAMGLAWRFARAMPRRDRANGPDSGFVLAAAASWIVTEYLRGVLFTGYPWNPLGVIWLPTPIAQLAAWIGTYALSGVTLLVAGLLFLAARRQYRPLLIGAPLLIVLALLRADLLATPVDPNPLAPRVRVVQPNIGQEGVGDADYPERVLVKLLEWSGRPGEAPRLLVWPEGMVNYYVEDDYADPRFYGRADPRWVRTRIAAALGPKDIALIGGTALFFGPDARVNGAGNSVWSVDSRAALGQRYDKAHLVPYGEYLPMRSLLAPLGLARLVMGDVDFVAGPGPRAIALPGFGKAGIQICYEIIFSGQVVDRRNRPDFLFNPSNDAWFGRWGPPQHLAQARLRAIEEGLPILRSTPNGISAVIDAHGRLLESIPHHQEGAIELELPRPLAPTPFARLGNWLAFLTAGALYLFAIALRRRTR</sequence>
<evidence type="ECO:0000256" key="1">
    <source>
        <dbReference type="ARBA" id="ARBA00004651"/>
    </source>
</evidence>
<dbReference type="Gene3D" id="3.60.110.10">
    <property type="entry name" value="Carbon-nitrogen hydrolase"/>
    <property type="match status" value="1"/>
</dbReference>
<keyword evidence="12" id="KW-1185">Reference proteome</keyword>
<feature type="transmembrane region" description="Helical" evidence="9">
    <location>
        <begin position="125"/>
        <end position="144"/>
    </location>
</feature>
<dbReference type="GO" id="GO:0042158">
    <property type="term" value="P:lipoprotein biosynthetic process"/>
    <property type="evidence" value="ECO:0007669"/>
    <property type="project" value="UniProtKB-UniRule"/>
</dbReference>
<dbReference type="HAMAP" id="MF_01148">
    <property type="entry name" value="Lnt"/>
    <property type="match status" value="1"/>
</dbReference>
<comment type="subcellular location">
    <subcellularLocation>
        <location evidence="1 9">Cell membrane</location>
        <topology evidence="1 9">Multi-pass membrane protein</topology>
    </subcellularLocation>
</comment>
<dbReference type="Pfam" id="PF00795">
    <property type="entry name" value="CN_hydrolase"/>
    <property type="match status" value="1"/>
</dbReference>
<evidence type="ECO:0000313" key="12">
    <source>
        <dbReference type="Proteomes" id="UP000309848"/>
    </source>
</evidence>
<dbReference type="InterPro" id="IPR003010">
    <property type="entry name" value="C-N_Hydrolase"/>
</dbReference>
<evidence type="ECO:0000256" key="3">
    <source>
        <dbReference type="ARBA" id="ARBA00022475"/>
    </source>
</evidence>
<evidence type="ECO:0000256" key="6">
    <source>
        <dbReference type="ARBA" id="ARBA00022989"/>
    </source>
</evidence>
<evidence type="ECO:0000256" key="7">
    <source>
        <dbReference type="ARBA" id="ARBA00023136"/>
    </source>
</evidence>
<comment type="catalytic activity">
    <reaction evidence="9">
        <text>N-terminal S-1,2-diacyl-sn-glyceryl-L-cysteinyl-[lipoprotein] + a glycerophospholipid = N-acyl-S-1,2-diacyl-sn-glyceryl-L-cysteinyl-[lipoprotein] + a 2-acyl-sn-glycero-3-phospholipid + H(+)</text>
        <dbReference type="Rhea" id="RHEA:48228"/>
        <dbReference type="Rhea" id="RHEA-COMP:14681"/>
        <dbReference type="Rhea" id="RHEA-COMP:14684"/>
        <dbReference type="ChEBI" id="CHEBI:15378"/>
        <dbReference type="ChEBI" id="CHEBI:136912"/>
        <dbReference type="ChEBI" id="CHEBI:140656"/>
        <dbReference type="ChEBI" id="CHEBI:140657"/>
        <dbReference type="ChEBI" id="CHEBI:140660"/>
        <dbReference type="EC" id="2.3.1.269"/>
    </reaction>
</comment>
<keyword evidence="6 9" id="KW-1133">Transmembrane helix</keyword>
<evidence type="ECO:0000256" key="9">
    <source>
        <dbReference type="HAMAP-Rule" id="MF_01148"/>
    </source>
</evidence>
<keyword evidence="3 9" id="KW-1003">Cell membrane</keyword>
<feature type="transmembrane region" description="Helical" evidence="9">
    <location>
        <begin position="51"/>
        <end position="69"/>
    </location>
</feature>
<evidence type="ECO:0000256" key="4">
    <source>
        <dbReference type="ARBA" id="ARBA00022679"/>
    </source>
</evidence>
<keyword evidence="7 9" id="KW-0472">Membrane</keyword>
<dbReference type="Pfam" id="PF20154">
    <property type="entry name" value="LNT_N"/>
    <property type="match status" value="1"/>
</dbReference>
<name>A0A4S1W5L1_9SPHN</name>
<evidence type="ECO:0000256" key="5">
    <source>
        <dbReference type="ARBA" id="ARBA00022692"/>
    </source>
</evidence>
<accession>A0A4S1W5L1</accession>
<keyword evidence="5 9" id="KW-0812">Transmembrane</keyword>
<feature type="transmembrane region" description="Helical" evidence="9">
    <location>
        <begin position="495"/>
        <end position="514"/>
    </location>
</feature>
<feature type="transmembrane region" description="Helical" evidence="9">
    <location>
        <begin position="195"/>
        <end position="214"/>
    </location>
</feature>
<dbReference type="AlphaFoldDB" id="A0A4S1W5L1"/>
<keyword evidence="4 9" id="KW-0808">Transferase</keyword>
<gene>
    <name evidence="9 11" type="primary">lnt</name>
    <name evidence="11" type="ORF">E5A74_19475</name>
</gene>
<dbReference type="InterPro" id="IPR036526">
    <property type="entry name" value="C-N_Hydrolase_sf"/>
</dbReference>
<dbReference type="UniPathway" id="UPA00666"/>
<feature type="transmembrane region" description="Helical" evidence="9">
    <location>
        <begin position="6"/>
        <end position="39"/>
    </location>
</feature>
<dbReference type="InterPro" id="IPR004563">
    <property type="entry name" value="Apolipo_AcylTrfase"/>
</dbReference>
<dbReference type="CDD" id="cd07571">
    <property type="entry name" value="ALP_N-acyl_transferase"/>
    <property type="match status" value="1"/>
</dbReference>
<dbReference type="GO" id="GO:0005886">
    <property type="term" value="C:plasma membrane"/>
    <property type="evidence" value="ECO:0007669"/>
    <property type="project" value="UniProtKB-SubCell"/>
</dbReference>
<evidence type="ECO:0000256" key="8">
    <source>
        <dbReference type="ARBA" id="ARBA00023315"/>
    </source>
</evidence>
<dbReference type="PANTHER" id="PTHR38686:SF1">
    <property type="entry name" value="APOLIPOPROTEIN N-ACYLTRANSFERASE"/>
    <property type="match status" value="1"/>
</dbReference>
<proteinExistence type="inferred from homology"/>
<dbReference type="PROSITE" id="PS50263">
    <property type="entry name" value="CN_HYDROLASE"/>
    <property type="match status" value="1"/>
</dbReference>
<evidence type="ECO:0000256" key="2">
    <source>
        <dbReference type="ARBA" id="ARBA00010065"/>
    </source>
</evidence>
<evidence type="ECO:0000259" key="10">
    <source>
        <dbReference type="PROSITE" id="PS50263"/>
    </source>
</evidence>
<dbReference type="SUPFAM" id="SSF56317">
    <property type="entry name" value="Carbon-nitrogen hydrolase"/>
    <property type="match status" value="1"/>
</dbReference>
<comment type="caution">
    <text evidence="11">The sequence shown here is derived from an EMBL/GenBank/DDBJ whole genome shotgun (WGS) entry which is preliminary data.</text>
</comment>
<comment type="pathway">
    <text evidence="9">Protein modification; lipoprotein biosynthesis (N-acyl transfer).</text>
</comment>